<sequence>MPTRRRHFLVAAGALFVAGCSDADPNAANGTPNESNESDGNDTSDADANDTAPDCSGNRVRVAATAGAPAAEDVLSDLGVVDAVAIERAAEEGPQEVRTTRVPSLGGGDFVAVGGSYYAVERTRIGTEETPVIPLDVSWSEGQQAPADARMEPFEALSEADQDVLLRIVYGSDGEGEHPQGSLNVQDYPASYPDGDEGSAFTGEVWVRWDGRTYRVNGGEPTTQQQRVYRFEAEEVGTDEADLQEAVAGAYRLDLDGLPEEERAVVKEAVSGSYAGCADGAFALRDRLAEVEALPAGGWYVRFDGEDYVLSVTASEA</sequence>
<evidence type="ECO:0000313" key="3">
    <source>
        <dbReference type="Proteomes" id="UP001596406"/>
    </source>
</evidence>
<dbReference type="RefSeq" id="WP_304448172.1">
    <property type="nucleotide sequence ID" value="NZ_JARRAH010000001.1"/>
</dbReference>
<reference evidence="2 3" key="1">
    <citation type="journal article" date="2019" name="Int. J. Syst. Evol. Microbiol.">
        <title>The Global Catalogue of Microorganisms (GCM) 10K type strain sequencing project: providing services to taxonomists for standard genome sequencing and annotation.</title>
        <authorList>
            <consortium name="The Broad Institute Genomics Platform"/>
            <consortium name="The Broad Institute Genome Sequencing Center for Infectious Disease"/>
            <person name="Wu L."/>
            <person name="Ma J."/>
        </authorList>
    </citation>
    <scope>NUCLEOTIDE SEQUENCE [LARGE SCALE GENOMIC DNA]</scope>
    <source>
        <strain evidence="2 3">PSRA2</strain>
    </source>
</reference>
<proteinExistence type="predicted"/>
<evidence type="ECO:0000256" key="1">
    <source>
        <dbReference type="SAM" id="MobiDB-lite"/>
    </source>
</evidence>
<keyword evidence="3" id="KW-1185">Reference proteome</keyword>
<organism evidence="2 3">
    <name type="scientific">Halomarina ordinaria</name>
    <dbReference type="NCBI Taxonomy" id="3033939"/>
    <lineage>
        <taxon>Archaea</taxon>
        <taxon>Methanobacteriati</taxon>
        <taxon>Methanobacteriota</taxon>
        <taxon>Stenosarchaea group</taxon>
        <taxon>Halobacteria</taxon>
        <taxon>Halobacteriales</taxon>
        <taxon>Natronomonadaceae</taxon>
        <taxon>Halomarina</taxon>
    </lineage>
</organism>
<dbReference type="PROSITE" id="PS51257">
    <property type="entry name" value="PROKAR_LIPOPROTEIN"/>
    <property type="match status" value="1"/>
</dbReference>
<feature type="compositionally biased region" description="Acidic residues" evidence="1">
    <location>
        <begin position="36"/>
        <end position="48"/>
    </location>
</feature>
<name>A0ABD5U8G4_9EURY</name>
<dbReference type="AlphaFoldDB" id="A0ABD5U8G4"/>
<protein>
    <recommendedName>
        <fullName evidence="4">Lipoprotein</fullName>
    </recommendedName>
</protein>
<gene>
    <name evidence="2" type="ORF">ACFQHK_08190</name>
</gene>
<evidence type="ECO:0000313" key="2">
    <source>
        <dbReference type="EMBL" id="MFC6836488.1"/>
    </source>
</evidence>
<evidence type="ECO:0008006" key="4">
    <source>
        <dbReference type="Google" id="ProtNLM"/>
    </source>
</evidence>
<dbReference type="EMBL" id="JBHSXM010000001">
    <property type="protein sequence ID" value="MFC6836488.1"/>
    <property type="molecule type" value="Genomic_DNA"/>
</dbReference>
<dbReference type="Proteomes" id="UP001596406">
    <property type="component" value="Unassembled WGS sequence"/>
</dbReference>
<feature type="region of interest" description="Disordered" evidence="1">
    <location>
        <begin position="21"/>
        <end position="56"/>
    </location>
</feature>
<comment type="caution">
    <text evidence="2">The sequence shown here is derived from an EMBL/GenBank/DDBJ whole genome shotgun (WGS) entry which is preliminary data.</text>
</comment>
<accession>A0ABD5U8G4</accession>